<feature type="compositionally biased region" description="Polar residues" evidence="1">
    <location>
        <begin position="1"/>
        <end position="17"/>
    </location>
</feature>
<dbReference type="EMBL" id="KB705457">
    <property type="protein sequence ID" value="EMR72428.1"/>
    <property type="molecule type" value="Genomic_DNA"/>
</dbReference>
<feature type="compositionally biased region" description="Acidic residues" evidence="1">
    <location>
        <begin position="43"/>
        <end position="64"/>
    </location>
</feature>
<evidence type="ECO:0000313" key="3">
    <source>
        <dbReference type="Proteomes" id="UP000012174"/>
    </source>
</evidence>
<organism evidence="2 3">
    <name type="scientific">Eutypa lata (strain UCR-EL1)</name>
    <name type="common">Grapevine dieback disease fungus</name>
    <name type="synonym">Eutypa armeniacae</name>
    <dbReference type="NCBI Taxonomy" id="1287681"/>
    <lineage>
        <taxon>Eukaryota</taxon>
        <taxon>Fungi</taxon>
        <taxon>Dikarya</taxon>
        <taxon>Ascomycota</taxon>
        <taxon>Pezizomycotina</taxon>
        <taxon>Sordariomycetes</taxon>
        <taxon>Xylariomycetidae</taxon>
        <taxon>Xylariales</taxon>
        <taxon>Diatrypaceae</taxon>
        <taxon>Eutypa</taxon>
    </lineage>
</organism>
<evidence type="ECO:0008006" key="4">
    <source>
        <dbReference type="Google" id="ProtNLM"/>
    </source>
</evidence>
<proteinExistence type="predicted"/>
<keyword evidence="3" id="KW-1185">Reference proteome</keyword>
<dbReference type="HOGENOM" id="CLU_1019534_0_0_1"/>
<accession>M7T6A4</accession>
<feature type="compositionally biased region" description="Low complexity" evidence="1">
    <location>
        <begin position="68"/>
        <end position="88"/>
    </location>
</feature>
<feature type="region of interest" description="Disordered" evidence="1">
    <location>
        <begin position="1"/>
        <end position="88"/>
    </location>
</feature>
<name>M7T6A4_EUTLA</name>
<dbReference type="OrthoDB" id="4666956at2759"/>
<protein>
    <recommendedName>
        <fullName evidence="4">Tesmin/TSO1-like CXC domain-containing protein</fullName>
    </recommendedName>
</protein>
<sequence>MSAYRGNSTPYPDSTINPQYSPPPPQPPPPPLQQSSPNGNGQDMEDSDGNDSEDALGEVADDPTEFYSNAEPPNEPSPNISEQPPETKCACKKGRGKKKACSSCQCTKYGRACSLQCACGDACGNPFADLTLFFGPPETFPKPCGANPCFATWLSNQPNIEELDMDLMVDMMLYDDTSWSNIRPYTPAFGKWESTWTRARNGKGKKNREERERLEFELLRGGLGNCNQNDFNGFFYSFCKSGMEWHCEKHNQCTTNREAGKFDRVRLQYVDFK</sequence>
<evidence type="ECO:0000313" key="2">
    <source>
        <dbReference type="EMBL" id="EMR72428.1"/>
    </source>
</evidence>
<feature type="compositionally biased region" description="Pro residues" evidence="1">
    <location>
        <begin position="20"/>
        <end position="32"/>
    </location>
</feature>
<dbReference type="AlphaFoldDB" id="M7T6A4"/>
<dbReference type="KEGG" id="ela:UCREL1_497"/>
<dbReference type="STRING" id="1287681.M7T6A4"/>
<evidence type="ECO:0000256" key="1">
    <source>
        <dbReference type="SAM" id="MobiDB-lite"/>
    </source>
</evidence>
<dbReference type="eggNOG" id="ENOG502RB15">
    <property type="taxonomic scope" value="Eukaryota"/>
</dbReference>
<gene>
    <name evidence="2" type="ORF">UCREL1_497</name>
</gene>
<dbReference type="Proteomes" id="UP000012174">
    <property type="component" value="Unassembled WGS sequence"/>
</dbReference>
<reference evidence="3" key="1">
    <citation type="journal article" date="2013" name="Genome Announc.">
        <title>Draft genome sequence of the grapevine dieback fungus Eutypa lata UCR-EL1.</title>
        <authorList>
            <person name="Blanco-Ulate B."/>
            <person name="Rolshausen P.E."/>
            <person name="Cantu D."/>
        </authorList>
    </citation>
    <scope>NUCLEOTIDE SEQUENCE [LARGE SCALE GENOMIC DNA]</scope>
    <source>
        <strain evidence="3">UCR-EL1</strain>
    </source>
</reference>